<evidence type="ECO:0000256" key="5">
    <source>
        <dbReference type="ARBA" id="ARBA00022801"/>
    </source>
</evidence>
<keyword evidence="9" id="KW-1185">Reference proteome</keyword>
<dbReference type="InterPro" id="IPR005198">
    <property type="entry name" value="Glyco_hydro_76"/>
</dbReference>
<dbReference type="GO" id="GO:0009272">
    <property type="term" value="P:fungal-type cell wall biogenesis"/>
    <property type="evidence" value="ECO:0007669"/>
    <property type="project" value="TreeGrafter"/>
</dbReference>
<keyword evidence="4" id="KW-0732">Signal</keyword>
<dbReference type="GO" id="GO:0016052">
    <property type="term" value="P:carbohydrate catabolic process"/>
    <property type="evidence" value="ECO:0007669"/>
    <property type="project" value="InterPro"/>
</dbReference>
<evidence type="ECO:0000256" key="1">
    <source>
        <dbReference type="ARBA" id="ARBA00001452"/>
    </source>
</evidence>
<proteinExistence type="inferred from homology"/>
<evidence type="ECO:0000256" key="4">
    <source>
        <dbReference type="ARBA" id="ARBA00022729"/>
    </source>
</evidence>
<gene>
    <name evidence="8" type="ORF">BU24DRAFT_436666</name>
</gene>
<sequence length="343" mass="37643">MRHIRLVALSAAATLPTPKPIPILGDPSEIANVLLSKLPSQSQVLLPKPFWWWQSGTVVDSLLTLSHTTNTTTHNALITTTLLSQATGSNDFMTPDATGNDDQAWWSLAALSAAEYNLPSPSIPWNNLASNVFAAQKSRWDDTRCKGGIKWKIKPEDDGWHYKSTIANGLFFQLAARLGRYGNDGDALAWAEKSYDWTVSVGLISPEFDVFDGTDDAKGEGGCVDVNHDMWSYNVGVFLYGAAVMAEKTGEERWRKRARGFLDSAKRNFVKDGRLFEGKCDGDGSCDNDQVSFKAQLARWLGATAVILPELRGDVVEMLGQIAEGEMGESEAGKETNHELRNT</sequence>
<dbReference type="Pfam" id="PF03663">
    <property type="entry name" value="Glyco_hydro_76"/>
    <property type="match status" value="1"/>
</dbReference>
<dbReference type="GO" id="GO:0008496">
    <property type="term" value="F:mannan endo-1,6-alpha-mannosidase activity"/>
    <property type="evidence" value="ECO:0007669"/>
    <property type="project" value="UniProtKB-EC"/>
</dbReference>
<dbReference type="PANTHER" id="PTHR12145">
    <property type="entry name" value="MANNAN ENDO-1,6-ALPHA-MANNOSIDASE DCW1"/>
    <property type="match status" value="1"/>
</dbReference>
<comment type="similarity">
    <text evidence="2">Belongs to the glycosyl hydrolase 76 family.</text>
</comment>
<evidence type="ECO:0000256" key="6">
    <source>
        <dbReference type="ARBA" id="ARBA00023180"/>
    </source>
</evidence>
<keyword evidence="7" id="KW-0326">Glycosidase</keyword>
<evidence type="ECO:0000313" key="8">
    <source>
        <dbReference type="EMBL" id="KAF2010587.1"/>
    </source>
</evidence>
<evidence type="ECO:0000256" key="3">
    <source>
        <dbReference type="ARBA" id="ARBA00012350"/>
    </source>
</evidence>
<dbReference type="InterPro" id="IPR014480">
    <property type="entry name" value="Mannan-1_6-alpha_mannosidase"/>
</dbReference>
<dbReference type="GeneID" id="54287563"/>
<dbReference type="Proteomes" id="UP000799778">
    <property type="component" value="Unassembled WGS sequence"/>
</dbReference>
<dbReference type="OrthoDB" id="4187847at2759"/>
<reference evidence="8" key="1">
    <citation type="journal article" date="2020" name="Stud. Mycol.">
        <title>101 Dothideomycetes genomes: a test case for predicting lifestyles and emergence of pathogens.</title>
        <authorList>
            <person name="Haridas S."/>
            <person name="Albert R."/>
            <person name="Binder M."/>
            <person name="Bloem J."/>
            <person name="Labutti K."/>
            <person name="Salamov A."/>
            <person name="Andreopoulos B."/>
            <person name="Baker S."/>
            <person name="Barry K."/>
            <person name="Bills G."/>
            <person name="Bluhm B."/>
            <person name="Cannon C."/>
            <person name="Castanera R."/>
            <person name="Culley D."/>
            <person name="Daum C."/>
            <person name="Ezra D."/>
            <person name="Gonzalez J."/>
            <person name="Henrissat B."/>
            <person name="Kuo A."/>
            <person name="Liang C."/>
            <person name="Lipzen A."/>
            <person name="Lutzoni F."/>
            <person name="Magnuson J."/>
            <person name="Mondo S."/>
            <person name="Nolan M."/>
            <person name="Ohm R."/>
            <person name="Pangilinan J."/>
            <person name="Park H.-J."/>
            <person name="Ramirez L."/>
            <person name="Alfaro M."/>
            <person name="Sun H."/>
            <person name="Tritt A."/>
            <person name="Yoshinaga Y."/>
            <person name="Zwiers L.-H."/>
            <person name="Turgeon B."/>
            <person name="Goodwin S."/>
            <person name="Spatafora J."/>
            <person name="Crous P."/>
            <person name="Grigoriev I."/>
        </authorList>
    </citation>
    <scope>NUCLEOTIDE SEQUENCE</scope>
    <source>
        <strain evidence="8">CBS 175.79</strain>
    </source>
</reference>
<dbReference type="EC" id="3.2.1.101" evidence="3"/>
<comment type="catalytic activity">
    <reaction evidence="1">
        <text>Random hydrolysis of (1-&gt;6)-alpha-D-mannosidic linkages in unbranched (1-&gt;6)-mannans.</text>
        <dbReference type="EC" id="3.2.1.101"/>
    </reaction>
</comment>
<dbReference type="EMBL" id="ML978076">
    <property type="protein sequence ID" value="KAF2010587.1"/>
    <property type="molecule type" value="Genomic_DNA"/>
</dbReference>
<name>A0A6A5XCQ3_9PLEO</name>
<dbReference type="RefSeq" id="XP_033378926.1">
    <property type="nucleotide sequence ID" value="XM_033530166.1"/>
</dbReference>
<evidence type="ECO:0000313" key="9">
    <source>
        <dbReference type="Proteomes" id="UP000799778"/>
    </source>
</evidence>
<dbReference type="InterPro" id="IPR008928">
    <property type="entry name" value="6-hairpin_glycosidase_sf"/>
</dbReference>
<organism evidence="8 9">
    <name type="scientific">Aaosphaeria arxii CBS 175.79</name>
    <dbReference type="NCBI Taxonomy" id="1450172"/>
    <lineage>
        <taxon>Eukaryota</taxon>
        <taxon>Fungi</taxon>
        <taxon>Dikarya</taxon>
        <taxon>Ascomycota</taxon>
        <taxon>Pezizomycotina</taxon>
        <taxon>Dothideomycetes</taxon>
        <taxon>Pleosporomycetidae</taxon>
        <taxon>Pleosporales</taxon>
        <taxon>Pleosporales incertae sedis</taxon>
        <taxon>Aaosphaeria</taxon>
    </lineage>
</organism>
<evidence type="ECO:0000256" key="7">
    <source>
        <dbReference type="ARBA" id="ARBA00023295"/>
    </source>
</evidence>
<keyword evidence="5 8" id="KW-0378">Hydrolase</keyword>
<dbReference type="SUPFAM" id="SSF48208">
    <property type="entry name" value="Six-hairpin glycosidases"/>
    <property type="match status" value="1"/>
</dbReference>
<keyword evidence="6" id="KW-0325">Glycoprotein</keyword>
<dbReference type="PANTHER" id="PTHR12145:SF36">
    <property type="entry name" value="MANNAN ENDO-1,6-ALPHA-MANNOSIDASE DCW1"/>
    <property type="match status" value="1"/>
</dbReference>
<dbReference type="AlphaFoldDB" id="A0A6A5XCQ3"/>
<protein>
    <recommendedName>
        <fullName evidence="3">mannan endo-1,6-alpha-mannosidase</fullName>
        <ecNumber evidence="3">3.2.1.101</ecNumber>
    </recommendedName>
</protein>
<dbReference type="Gene3D" id="1.50.10.20">
    <property type="match status" value="1"/>
</dbReference>
<accession>A0A6A5XCQ3</accession>
<evidence type="ECO:0000256" key="2">
    <source>
        <dbReference type="ARBA" id="ARBA00009699"/>
    </source>
</evidence>